<evidence type="ECO:0000313" key="3">
    <source>
        <dbReference type="EMBL" id="MBC5645432.1"/>
    </source>
</evidence>
<keyword evidence="4" id="KW-1185">Reference proteome</keyword>
<gene>
    <name evidence="3" type="ORF">H8S77_21340</name>
</gene>
<dbReference type="Pfam" id="PF07470">
    <property type="entry name" value="Glyco_hydro_88"/>
    <property type="match status" value="1"/>
</dbReference>
<dbReference type="Proteomes" id="UP000644010">
    <property type="component" value="Unassembled WGS sequence"/>
</dbReference>
<dbReference type="InterPro" id="IPR010905">
    <property type="entry name" value="Glyco_hydro_88"/>
</dbReference>
<accession>A0ABR7E6M4</accession>
<dbReference type="RefSeq" id="WP_128132987.1">
    <property type="nucleotide sequence ID" value="NZ_JACOOI010000030.1"/>
</dbReference>
<evidence type="ECO:0000256" key="2">
    <source>
        <dbReference type="SAM" id="SignalP"/>
    </source>
</evidence>
<name>A0ABR7E6M4_9BACT</name>
<dbReference type="PANTHER" id="PTHR33886:SF8">
    <property type="entry name" value="UNSATURATED RHAMNOGALACTURONAN HYDROLASE (EUROFUNG)"/>
    <property type="match status" value="1"/>
</dbReference>
<dbReference type="EMBL" id="JACOOI010000030">
    <property type="protein sequence ID" value="MBC5645432.1"/>
    <property type="molecule type" value="Genomic_DNA"/>
</dbReference>
<reference evidence="3 4" key="1">
    <citation type="submission" date="2020-08" db="EMBL/GenBank/DDBJ databases">
        <title>Genome public.</title>
        <authorList>
            <person name="Liu C."/>
            <person name="Sun Q."/>
        </authorList>
    </citation>
    <scope>NUCLEOTIDE SEQUENCE [LARGE SCALE GENOMIC DNA]</scope>
    <source>
        <strain evidence="3 4">BX2</strain>
    </source>
</reference>
<evidence type="ECO:0000313" key="4">
    <source>
        <dbReference type="Proteomes" id="UP000644010"/>
    </source>
</evidence>
<keyword evidence="1 3" id="KW-0378">Hydrolase</keyword>
<dbReference type="Gene3D" id="1.50.10.10">
    <property type="match status" value="1"/>
</dbReference>
<keyword evidence="2" id="KW-0732">Signal</keyword>
<organism evidence="3 4">
    <name type="scientific">Parabacteroides segnis</name>
    <dbReference type="NCBI Taxonomy" id="2763058"/>
    <lineage>
        <taxon>Bacteria</taxon>
        <taxon>Pseudomonadati</taxon>
        <taxon>Bacteroidota</taxon>
        <taxon>Bacteroidia</taxon>
        <taxon>Bacteroidales</taxon>
        <taxon>Tannerellaceae</taxon>
        <taxon>Parabacteroides</taxon>
    </lineage>
</organism>
<dbReference type="InterPro" id="IPR052043">
    <property type="entry name" value="PolySaccharide_Degr_Enz"/>
</dbReference>
<dbReference type="SUPFAM" id="SSF48208">
    <property type="entry name" value="Six-hairpin glycosidases"/>
    <property type="match status" value="1"/>
</dbReference>
<dbReference type="PANTHER" id="PTHR33886">
    <property type="entry name" value="UNSATURATED RHAMNOGALACTURONAN HYDROLASE (EUROFUNG)"/>
    <property type="match status" value="1"/>
</dbReference>
<dbReference type="InterPro" id="IPR008928">
    <property type="entry name" value="6-hairpin_glycosidase_sf"/>
</dbReference>
<protein>
    <submittedName>
        <fullName evidence="3">Glycoside hydrolase family 88 protein</fullName>
    </submittedName>
</protein>
<proteinExistence type="predicted"/>
<feature type="signal peptide" evidence="2">
    <location>
        <begin position="1"/>
        <end position="20"/>
    </location>
</feature>
<sequence>MKKVLFTVFCYLFIAGVAVGKNKQNDRELIDRVAGWQIDNFAKVKHKNLDWTNGALYRGMIEWADYTNDKKYYDFLMGIGQKNSWDFLPRVYHADDLCVAQMYVGMYRKYKDPAMIDNVRKRLDQIVWYPSDEPLWTAEKVANKRWWWCDALFMAPPVFVEMYNLTKDEKYLQYMDREYKLTTDSLFSKDDGLYFRDKNYLGKKEKNGSKVFWGRGNGWVFGGLALILEHLPKDHYTYNYYLNIYKEMAAAVIRCQDKKGSWHASMYDHKAYPQAENSASGFFVYGLAWGINNNILEGKDYKNAVVKGWKALKSYVNEEGKLGSVQPIAAAPQDVTSDMTEVYGVGAFLLAGKEMLKFNNEK</sequence>
<comment type="caution">
    <text evidence="3">The sequence shown here is derived from an EMBL/GenBank/DDBJ whole genome shotgun (WGS) entry which is preliminary data.</text>
</comment>
<dbReference type="InterPro" id="IPR012341">
    <property type="entry name" value="6hp_glycosidase-like_sf"/>
</dbReference>
<feature type="chain" id="PRO_5046697067" evidence="2">
    <location>
        <begin position="21"/>
        <end position="362"/>
    </location>
</feature>
<evidence type="ECO:0000256" key="1">
    <source>
        <dbReference type="ARBA" id="ARBA00022801"/>
    </source>
</evidence>
<dbReference type="GO" id="GO:0016787">
    <property type="term" value="F:hydrolase activity"/>
    <property type="evidence" value="ECO:0007669"/>
    <property type="project" value="UniProtKB-KW"/>
</dbReference>